<keyword evidence="9" id="KW-0418">Kinase</keyword>
<dbReference type="Gene3D" id="3.40.50.2300">
    <property type="match status" value="2"/>
</dbReference>
<dbReference type="Pfam" id="PF02518">
    <property type="entry name" value="HATPase_c"/>
    <property type="match status" value="1"/>
</dbReference>
<dbReference type="CDD" id="cd00082">
    <property type="entry name" value="HisKA"/>
    <property type="match status" value="1"/>
</dbReference>
<evidence type="ECO:0000256" key="3">
    <source>
        <dbReference type="ARBA" id="ARBA00022553"/>
    </source>
</evidence>
<comment type="catalytic activity">
    <reaction evidence="1">
        <text>ATP + protein L-histidine = ADP + protein N-phospho-L-histidine.</text>
        <dbReference type="EC" id="2.7.13.3"/>
    </reaction>
</comment>
<dbReference type="SUPFAM" id="SSF47384">
    <property type="entry name" value="Homodimeric domain of signal transducing histidine kinase"/>
    <property type="match status" value="1"/>
</dbReference>
<dbReference type="GO" id="GO:0000155">
    <property type="term" value="F:phosphorelay sensor kinase activity"/>
    <property type="evidence" value="ECO:0007669"/>
    <property type="project" value="InterPro"/>
</dbReference>
<dbReference type="InterPro" id="IPR003661">
    <property type="entry name" value="HisK_dim/P_dom"/>
</dbReference>
<dbReference type="InterPro" id="IPR001789">
    <property type="entry name" value="Sig_transdc_resp-reg_receiver"/>
</dbReference>
<keyword evidence="9" id="KW-0808">Transferase</keyword>
<dbReference type="InterPro" id="IPR013656">
    <property type="entry name" value="PAS_4"/>
</dbReference>
<keyword evidence="4" id="KW-0902">Two-component regulatory system</keyword>
<dbReference type="KEGG" id="taz:TREAZ_2033"/>
<dbReference type="Pfam" id="PF00512">
    <property type="entry name" value="HisKA"/>
    <property type="match status" value="1"/>
</dbReference>
<dbReference type="CDD" id="cd17546">
    <property type="entry name" value="REC_hyHK_CKI1_RcsC-like"/>
    <property type="match status" value="2"/>
</dbReference>
<dbReference type="InterPro" id="IPR035965">
    <property type="entry name" value="PAS-like_dom_sf"/>
</dbReference>
<dbReference type="Gene3D" id="1.10.287.130">
    <property type="match status" value="1"/>
</dbReference>
<dbReference type="HOGENOM" id="CLU_000445_114_15_12"/>
<feature type="coiled-coil region" evidence="6">
    <location>
        <begin position="2"/>
        <end position="36"/>
    </location>
</feature>
<reference evidence="10" key="1">
    <citation type="submission" date="2009-12" db="EMBL/GenBank/DDBJ databases">
        <title>Complete sequence of Treponema azotonutricium strain ZAS-9.</title>
        <authorList>
            <person name="Tetu S.G."/>
            <person name="Matson E."/>
            <person name="Ren Q."/>
            <person name="Seshadri R."/>
            <person name="Elbourne L."/>
            <person name="Hassan K.A."/>
            <person name="Durkin A."/>
            <person name="Radune D."/>
            <person name="Mohamoud Y."/>
            <person name="Shay R."/>
            <person name="Jin S."/>
            <person name="Zhang X."/>
            <person name="Lucey K."/>
            <person name="Ballor N.R."/>
            <person name="Ottesen E."/>
            <person name="Rosenthal R."/>
            <person name="Allen A."/>
            <person name="Leadbetter J.R."/>
            <person name="Paulsen I.T."/>
        </authorList>
    </citation>
    <scope>NUCLEOTIDE SEQUENCE [LARGE SCALE GENOMIC DNA]</scope>
    <source>
        <strain evidence="10">ATCC BAA-888 / DSM 13862 / ZAS-9</strain>
    </source>
</reference>
<dbReference type="RefSeq" id="WP_015710014.1">
    <property type="nucleotide sequence ID" value="NC_015577.1"/>
</dbReference>
<accession>F5YA28</accession>
<dbReference type="InterPro" id="IPR036890">
    <property type="entry name" value="HATPase_C_sf"/>
</dbReference>
<feature type="modified residue" description="4-aspartylphosphate" evidence="5">
    <location>
        <position position="479"/>
    </location>
</feature>
<keyword evidence="10" id="KW-1185">Reference proteome</keyword>
<dbReference type="SMART" id="SM00387">
    <property type="entry name" value="HATPase_c"/>
    <property type="match status" value="1"/>
</dbReference>
<dbReference type="STRING" id="545695.TREAZ_2033"/>
<dbReference type="InterPro" id="IPR003594">
    <property type="entry name" value="HATPase_dom"/>
</dbReference>
<dbReference type="PROSITE" id="PS50109">
    <property type="entry name" value="HIS_KIN"/>
    <property type="match status" value="1"/>
</dbReference>
<protein>
    <recommendedName>
        <fullName evidence="2">histidine kinase</fullName>
        <ecNumber evidence="2">2.7.13.3</ecNumber>
    </recommendedName>
</protein>
<dbReference type="SUPFAM" id="SSF55874">
    <property type="entry name" value="ATPase domain of HSP90 chaperone/DNA topoisomerase II/histidine kinase"/>
    <property type="match status" value="1"/>
</dbReference>
<dbReference type="InterPro" id="IPR005467">
    <property type="entry name" value="His_kinase_dom"/>
</dbReference>
<gene>
    <name evidence="9" type="ordered locus">TREAZ_2033</name>
</gene>
<evidence type="ECO:0000259" key="8">
    <source>
        <dbReference type="PROSITE" id="PS50110"/>
    </source>
</evidence>
<dbReference type="SUPFAM" id="SSF52172">
    <property type="entry name" value="CheY-like"/>
    <property type="match status" value="2"/>
</dbReference>
<evidence type="ECO:0000256" key="5">
    <source>
        <dbReference type="PROSITE-ProRule" id="PRU00169"/>
    </source>
</evidence>
<sequence>MPESTEKELSQLQRQLKKLERDYRALSIMHEQTERLRDVNEAAKELSNFYNQLLLKNTSGITYMVDRDMHFILGSEKTVALLGYGEMREMADIPFEVLFANTMEEGWVAETEKRCREVMESGNTIEYEEKVRLKGIGEAVYQTAITPAAEKDGGCRGAVVVMNDVTELFKAREAALKASQAKGAFLANMSHEMRTPMNAIIGMTTIAKTSEGLERKDYCLQKIEEASTHLLGVINDILDMSKIEANKLELSFVNFNFERMLQKTVNVINFKVEERKQVFTVHIGEHIPRFLLGDDQRLSQVIANLLSNAVKFTPEGGNIRLKAILDHEEEGVYVVRIEVSDSGIGISKEQQAKLFSSFEQAETGTSRKFGGTGLGLAISKRIVEMMGGSIWIESELGQGSTFAFTIKAERGHDEYPSLLASGTSLKNMSVLAIDDMGEIRDYFETIMGRFGIKCDIAESGEEAIKLIEDHGAYDLYFVDWKMPGMDGIETSRKIKSLTTDKSVVIMISAGEWDYIRDDAKKAGVDKFLPKPLFPSSIADIIRECLGSQNIAEANEEAQEEKMDRFDGFSMLLAEDVEINREIVLALLEPTRLIIDCAENGSQAVEMFRAAPDKYNMIFMDVQMPEMDGYEATRTIRSLDVPRSKEIPIVAMTANVFREDVEKCLASGMNDHVGKPLDLAEVVDKLRKYMPRKTFKN</sequence>
<dbReference type="SMART" id="SM00388">
    <property type="entry name" value="HisKA"/>
    <property type="match status" value="1"/>
</dbReference>
<evidence type="ECO:0000259" key="7">
    <source>
        <dbReference type="PROSITE" id="PS50109"/>
    </source>
</evidence>
<dbReference type="eggNOG" id="COG4251">
    <property type="taxonomic scope" value="Bacteria"/>
</dbReference>
<dbReference type="PROSITE" id="PS50110">
    <property type="entry name" value="RESPONSE_REGULATORY"/>
    <property type="match status" value="2"/>
</dbReference>
<keyword evidence="3 5" id="KW-0597">Phosphoprotein</keyword>
<dbReference type="PANTHER" id="PTHR45339">
    <property type="entry name" value="HYBRID SIGNAL TRANSDUCTION HISTIDINE KINASE J"/>
    <property type="match status" value="1"/>
</dbReference>
<dbReference type="InParanoid" id="F5YA28"/>
<dbReference type="Gene3D" id="3.30.565.10">
    <property type="entry name" value="Histidine kinase-like ATPase, C-terminal domain"/>
    <property type="match status" value="1"/>
</dbReference>
<dbReference type="OrthoDB" id="6192248at2"/>
<organism evidence="9 10">
    <name type="scientific">Leadbettera azotonutricia (strain ATCC BAA-888 / DSM 13862 / ZAS-9)</name>
    <name type="common">Treponema azotonutricium</name>
    <dbReference type="NCBI Taxonomy" id="545695"/>
    <lineage>
        <taxon>Bacteria</taxon>
        <taxon>Pseudomonadati</taxon>
        <taxon>Spirochaetota</taxon>
        <taxon>Spirochaetia</taxon>
        <taxon>Spirochaetales</taxon>
        <taxon>Breznakiellaceae</taxon>
        <taxon>Leadbettera</taxon>
    </lineage>
</organism>
<evidence type="ECO:0000256" key="2">
    <source>
        <dbReference type="ARBA" id="ARBA00012438"/>
    </source>
</evidence>
<dbReference type="SMART" id="SM00448">
    <property type="entry name" value="REC"/>
    <property type="match status" value="2"/>
</dbReference>
<name>F5YA28_LEAAZ</name>
<feature type="domain" description="Histidine kinase" evidence="7">
    <location>
        <begin position="188"/>
        <end position="410"/>
    </location>
</feature>
<dbReference type="InterPro" id="IPR036097">
    <property type="entry name" value="HisK_dim/P_sf"/>
</dbReference>
<dbReference type="FunFam" id="3.30.565.10:FF:000010">
    <property type="entry name" value="Sensor histidine kinase RcsC"/>
    <property type="match status" value="1"/>
</dbReference>
<dbReference type="AlphaFoldDB" id="F5YA28"/>
<dbReference type="PANTHER" id="PTHR45339:SF1">
    <property type="entry name" value="HYBRID SIGNAL TRANSDUCTION HISTIDINE KINASE J"/>
    <property type="match status" value="1"/>
</dbReference>
<dbReference type="Pfam" id="PF00072">
    <property type="entry name" value="Response_reg"/>
    <property type="match status" value="2"/>
</dbReference>
<dbReference type="EMBL" id="CP001841">
    <property type="protein sequence ID" value="AEF82686.1"/>
    <property type="molecule type" value="Genomic_DNA"/>
</dbReference>
<dbReference type="PRINTS" id="PR00344">
    <property type="entry name" value="BCTRLSENSOR"/>
</dbReference>
<feature type="domain" description="Response regulatory" evidence="8">
    <location>
        <begin position="569"/>
        <end position="689"/>
    </location>
</feature>
<feature type="modified residue" description="4-aspartylphosphate" evidence="5">
    <location>
        <position position="620"/>
    </location>
</feature>
<dbReference type="InterPro" id="IPR011006">
    <property type="entry name" value="CheY-like_superfamily"/>
</dbReference>
<evidence type="ECO:0000313" key="10">
    <source>
        <dbReference type="Proteomes" id="UP000009222"/>
    </source>
</evidence>
<evidence type="ECO:0000256" key="6">
    <source>
        <dbReference type="SAM" id="Coils"/>
    </source>
</evidence>
<reference evidence="9 10" key="2">
    <citation type="journal article" date="2011" name="ISME J.">
        <title>RNA-seq reveals cooperative metabolic interactions between two termite-gut spirochete species in co-culture.</title>
        <authorList>
            <person name="Rosenthal A.Z."/>
            <person name="Matson E.G."/>
            <person name="Eldar A."/>
            <person name="Leadbetter J.R."/>
        </authorList>
    </citation>
    <scope>NUCLEOTIDE SEQUENCE [LARGE SCALE GENOMIC DNA]</scope>
    <source>
        <strain evidence="10">ATCC BAA-888 / DSM 13862 / ZAS-9</strain>
    </source>
</reference>
<evidence type="ECO:0000313" key="9">
    <source>
        <dbReference type="EMBL" id="AEF82686.1"/>
    </source>
</evidence>
<dbReference type="EC" id="2.7.13.3" evidence="2"/>
<dbReference type="Pfam" id="PF08448">
    <property type="entry name" value="PAS_4"/>
    <property type="match status" value="1"/>
</dbReference>
<evidence type="ECO:0000256" key="1">
    <source>
        <dbReference type="ARBA" id="ARBA00000085"/>
    </source>
</evidence>
<evidence type="ECO:0000256" key="4">
    <source>
        <dbReference type="ARBA" id="ARBA00023012"/>
    </source>
</evidence>
<keyword evidence="6" id="KW-0175">Coiled coil</keyword>
<dbReference type="SUPFAM" id="SSF55785">
    <property type="entry name" value="PYP-like sensor domain (PAS domain)"/>
    <property type="match status" value="1"/>
</dbReference>
<proteinExistence type="predicted"/>
<dbReference type="FunCoup" id="F5YA28">
    <property type="interactions" value="303"/>
</dbReference>
<dbReference type="eggNOG" id="COG0642">
    <property type="taxonomic scope" value="Bacteria"/>
</dbReference>
<dbReference type="Gene3D" id="3.30.450.20">
    <property type="entry name" value="PAS domain"/>
    <property type="match status" value="1"/>
</dbReference>
<dbReference type="InterPro" id="IPR004358">
    <property type="entry name" value="Sig_transdc_His_kin-like_C"/>
</dbReference>
<dbReference type="Proteomes" id="UP000009222">
    <property type="component" value="Chromosome"/>
</dbReference>
<feature type="domain" description="Response regulatory" evidence="8">
    <location>
        <begin position="429"/>
        <end position="545"/>
    </location>
</feature>
<dbReference type="CDD" id="cd16922">
    <property type="entry name" value="HATPase_EvgS-ArcB-TorS-like"/>
    <property type="match status" value="1"/>
</dbReference>